<proteinExistence type="predicted"/>
<accession>A0A1M5HBE3</accession>
<keyword evidence="1" id="KW-0732">Signal</keyword>
<evidence type="ECO:0008006" key="4">
    <source>
        <dbReference type="Google" id="ProtNLM"/>
    </source>
</evidence>
<reference evidence="3" key="1">
    <citation type="submission" date="2016-11" db="EMBL/GenBank/DDBJ databases">
        <authorList>
            <person name="Varghese N."/>
            <person name="Submissions S."/>
        </authorList>
    </citation>
    <scope>NUCLEOTIDE SEQUENCE [LARGE SCALE GENOMIC DNA]</scope>
    <source>
        <strain evidence="3">YR203</strain>
    </source>
</reference>
<name>A0A1M5HBE3_9FLAO</name>
<evidence type="ECO:0000313" key="3">
    <source>
        <dbReference type="Proteomes" id="UP000184108"/>
    </source>
</evidence>
<dbReference type="Proteomes" id="UP000184108">
    <property type="component" value="Unassembled WGS sequence"/>
</dbReference>
<dbReference type="PROSITE" id="PS51257">
    <property type="entry name" value="PROKAR_LIPOPROTEIN"/>
    <property type="match status" value="1"/>
</dbReference>
<protein>
    <recommendedName>
        <fullName evidence="4">Lipoprotein</fullName>
    </recommendedName>
</protein>
<evidence type="ECO:0000256" key="1">
    <source>
        <dbReference type="SAM" id="SignalP"/>
    </source>
</evidence>
<sequence>MRKQIIYLFFLLFYSLQSCQSMSVNNETPVLQNKKQVGLINQATDFKCDSCYALRTVKIEGKNLTFRVPVSLNKVNSKSIFQEDYELVSAQSKDGFVIKYNSRYSSDAYVFRIGKNKNNTVITKISQITSSVNHHKIAENDYVDYPATSICDKNANHVLLPNQEINLNQYFISSDKNCFLCPSNYSVEECLEKKKINAKFKWQ</sequence>
<dbReference type="AlphaFoldDB" id="A0A1M5HBE3"/>
<dbReference type="EMBL" id="FQVE01000004">
    <property type="protein sequence ID" value="SHG13198.1"/>
    <property type="molecule type" value="Genomic_DNA"/>
</dbReference>
<feature type="signal peptide" evidence="1">
    <location>
        <begin position="1"/>
        <end position="23"/>
    </location>
</feature>
<dbReference type="RefSeq" id="WP_139259972.1">
    <property type="nucleotide sequence ID" value="NZ_FQVE01000004.1"/>
</dbReference>
<feature type="chain" id="PRO_5012454624" description="Lipoprotein" evidence="1">
    <location>
        <begin position="24"/>
        <end position="203"/>
    </location>
</feature>
<evidence type="ECO:0000313" key="2">
    <source>
        <dbReference type="EMBL" id="SHG13198.1"/>
    </source>
</evidence>
<organism evidence="2 3">
    <name type="scientific">Chryseobacterium vrystaatense</name>
    <dbReference type="NCBI Taxonomy" id="307480"/>
    <lineage>
        <taxon>Bacteria</taxon>
        <taxon>Pseudomonadati</taxon>
        <taxon>Bacteroidota</taxon>
        <taxon>Flavobacteriia</taxon>
        <taxon>Flavobacteriales</taxon>
        <taxon>Weeksellaceae</taxon>
        <taxon>Chryseobacterium group</taxon>
        <taxon>Chryseobacterium</taxon>
    </lineage>
</organism>
<gene>
    <name evidence="2" type="ORF">SAMN02787073_3642</name>
</gene>